<name>A0A6S6TWQ8_9BACT</name>
<keyword evidence="1" id="KW-0472">Membrane</keyword>
<feature type="transmembrane region" description="Helical" evidence="1">
    <location>
        <begin position="82"/>
        <end position="102"/>
    </location>
</feature>
<dbReference type="AlphaFoldDB" id="A0A6S6TWQ8"/>
<proteinExistence type="predicted"/>
<dbReference type="Pfam" id="PF05656">
    <property type="entry name" value="DUF805"/>
    <property type="match status" value="1"/>
</dbReference>
<evidence type="ECO:0000256" key="1">
    <source>
        <dbReference type="SAM" id="Phobius"/>
    </source>
</evidence>
<evidence type="ECO:0000259" key="2">
    <source>
        <dbReference type="Pfam" id="PF08334"/>
    </source>
</evidence>
<gene>
    <name evidence="3" type="ORF">HELGO_WM58429</name>
</gene>
<feature type="domain" description="Type II secretion system protein GspG C-terminal" evidence="2">
    <location>
        <begin position="147"/>
        <end position="224"/>
    </location>
</feature>
<dbReference type="InterPro" id="IPR008523">
    <property type="entry name" value="DUF805"/>
</dbReference>
<feature type="transmembrane region" description="Helical" evidence="1">
    <location>
        <begin position="28"/>
        <end position="47"/>
    </location>
</feature>
<dbReference type="SUPFAM" id="SSF54523">
    <property type="entry name" value="Pili subunits"/>
    <property type="match status" value="1"/>
</dbReference>
<sequence>MNKEIDSGESNFLSKLFSFRGVMNRTEYLIYGIVFPIILISLGIYLASSMPEGKTFLIFVFLGAIAQLATTVKRARDRNENIAVLIIALFAFSPIVILYLLFAPSKELEEGKNKKSRVLLYVLLGLSLITIIGLVLAKLMSNSNENVREKLVCVKMKSISSNLKIFKLDMARYPSTEEGFQPLLTNSYLSRSPLDSWGHDLKYINKGDDIELISYGQDGYESNDDILFSQCQ</sequence>
<dbReference type="GO" id="GO:0016020">
    <property type="term" value="C:membrane"/>
    <property type="evidence" value="ECO:0007669"/>
    <property type="project" value="InterPro"/>
</dbReference>
<keyword evidence="1" id="KW-1133">Transmembrane helix</keyword>
<dbReference type="Pfam" id="PF08334">
    <property type="entry name" value="T2SSG"/>
    <property type="match status" value="1"/>
</dbReference>
<protein>
    <recommendedName>
        <fullName evidence="2">Type II secretion system protein GspG C-terminal domain-containing protein</fullName>
    </recommendedName>
</protein>
<keyword evidence="1" id="KW-0812">Transmembrane</keyword>
<accession>A0A6S6TWQ8</accession>
<dbReference type="EMBL" id="CACVAR010000360">
    <property type="protein sequence ID" value="CAA6823894.1"/>
    <property type="molecule type" value="Genomic_DNA"/>
</dbReference>
<evidence type="ECO:0000313" key="3">
    <source>
        <dbReference type="EMBL" id="CAA6823894.1"/>
    </source>
</evidence>
<organism evidence="3">
    <name type="scientific">uncultured Sulfurovum sp</name>
    <dbReference type="NCBI Taxonomy" id="269237"/>
    <lineage>
        <taxon>Bacteria</taxon>
        <taxon>Pseudomonadati</taxon>
        <taxon>Campylobacterota</taxon>
        <taxon>Epsilonproteobacteria</taxon>
        <taxon>Campylobacterales</taxon>
        <taxon>Sulfurovaceae</taxon>
        <taxon>Sulfurovum</taxon>
        <taxon>environmental samples</taxon>
    </lineage>
</organism>
<dbReference type="Gene3D" id="3.30.700.10">
    <property type="entry name" value="Glycoprotein, Type 4 Pilin"/>
    <property type="match status" value="1"/>
</dbReference>
<feature type="transmembrane region" description="Helical" evidence="1">
    <location>
        <begin position="53"/>
        <end position="70"/>
    </location>
</feature>
<feature type="transmembrane region" description="Helical" evidence="1">
    <location>
        <begin position="118"/>
        <end position="140"/>
    </location>
</feature>
<dbReference type="InterPro" id="IPR013545">
    <property type="entry name" value="T2SS_protein-GspG_C"/>
</dbReference>
<reference evidence="3" key="1">
    <citation type="submission" date="2020-01" db="EMBL/GenBank/DDBJ databases">
        <authorList>
            <person name="Meier V. D."/>
            <person name="Meier V D."/>
        </authorList>
    </citation>
    <scope>NUCLEOTIDE SEQUENCE</scope>
    <source>
        <strain evidence="3">HLG_WM_MAG_03</strain>
    </source>
</reference>
<dbReference type="InterPro" id="IPR045584">
    <property type="entry name" value="Pilin-like"/>
</dbReference>